<evidence type="ECO:0000256" key="1">
    <source>
        <dbReference type="SAM" id="MobiDB-lite"/>
    </source>
</evidence>
<gene>
    <name evidence="3" type="ORF">MEQU1_002921</name>
</gene>
<dbReference type="GO" id="GO:0000139">
    <property type="term" value="C:Golgi membrane"/>
    <property type="evidence" value="ECO:0007669"/>
    <property type="project" value="TreeGrafter"/>
</dbReference>
<name>A0AAF0EFS6_9BASI</name>
<dbReference type="PANTHER" id="PTHR28077:SF1">
    <property type="entry name" value="INOSITOL PHOSPHORYLCERAMIDE SYNTHASE REGULATORY SUBUNIT KEI1"/>
    <property type="match status" value="1"/>
</dbReference>
<dbReference type="GO" id="GO:0070916">
    <property type="term" value="C:inositol phosphoceramide synthase complex"/>
    <property type="evidence" value="ECO:0007669"/>
    <property type="project" value="TreeGrafter"/>
</dbReference>
<evidence type="ECO:0000313" key="4">
    <source>
        <dbReference type="Proteomes" id="UP001214415"/>
    </source>
</evidence>
<keyword evidence="2" id="KW-0812">Transmembrane</keyword>
<feature type="compositionally biased region" description="Acidic residues" evidence="1">
    <location>
        <begin position="242"/>
        <end position="253"/>
    </location>
</feature>
<keyword evidence="2" id="KW-1133">Transmembrane helix</keyword>
<feature type="transmembrane region" description="Helical" evidence="2">
    <location>
        <begin position="63"/>
        <end position="80"/>
    </location>
</feature>
<dbReference type="GO" id="GO:0070917">
    <property type="term" value="F:inositol phosphoceramide synthase regulator activity"/>
    <property type="evidence" value="ECO:0007669"/>
    <property type="project" value="InterPro"/>
</dbReference>
<dbReference type="AlphaFoldDB" id="A0AAF0EFS6"/>
<dbReference type="PANTHER" id="PTHR28077">
    <property type="entry name" value="INOSITOL PHOSPHORYLCERAMIDE SYNTHASE REGULATORY SUBUNIT KEI1"/>
    <property type="match status" value="1"/>
</dbReference>
<evidence type="ECO:0000313" key="3">
    <source>
        <dbReference type="EMBL" id="WFD24224.1"/>
    </source>
</evidence>
<organism evidence="3 4">
    <name type="scientific">Malassezia equina</name>
    <dbReference type="NCBI Taxonomy" id="1381935"/>
    <lineage>
        <taxon>Eukaryota</taxon>
        <taxon>Fungi</taxon>
        <taxon>Dikarya</taxon>
        <taxon>Basidiomycota</taxon>
        <taxon>Ustilaginomycotina</taxon>
        <taxon>Malasseziomycetes</taxon>
        <taxon>Malasseziales</taxon>
        <taxon>Malasseziaceae</taxon>
        <taxon>Malassezia</taxon>
    </lineage>
</organism>
<feature type="region of interest" description="Disordered" evidence="1">
    <location>
        <begin position="241"/>
        <end position="262"/>
    </location>
</feature>
<accession>A0AAF0EFS6</accession>
<feature type="transmembrane region" description="Helical" evidence="2">
    <location>
        <begin position="92"/>
        <end position="115"/>
    </location>
</feature>
<evidence type="ECO:0008006" key="5">
    <source>
        <dbReference type="Google" id="ProtNLM"/>
    </source>
</evidence>
<dbReference type="EMBL" id="CP119904">
    <property type="protein sequence ID" value="WFD24224.1"/>
    <property type="molecule type" value="Genomic_DNA"/>
</dbReference>
<keyword evidence="4" id="KW-1185">Reference proteome</keyword>
<protein>
    <recommendedName>
        <fullName evidence="5">Inositol phoshorylceramide synthase regulatory subunit kei1</fullName>
    </recommendedName>
</protein>
<dbReference type="GO" id="GO:0006673">
    <property type="term" value="P:inositol phosphoceramide metabolic process"/>
    <property type="evidence" value="ECO:0007669"/>
    <property type="project" value="InterPro"/>
</dbReference>
<keyword evidence="2" id="KW-0472">Membrane</keyword>
<dbReference type="InterPro" id="IPR013862">
    <property type="entry name" value="Kei1"/>
</dbReference>
<sequence length="262" mass="29258">MPRLYLRMPKSSLTGLMSSFAGFMDIKVGCQILSLFSLFNKIAGVYGIIAVFQGGSFAQVSLYVYSIATIPIFIWGLKAISDEKHEGVLRYAHVYMLDHMVSTGWTMMFALWWYYYAPHDGRRVSNSNHQAGLMSLIESLEAQYRSPEEMALLRHKDIDLSTPAGAAEAAVRVQQANETWRSERGFAAGVLVMGWLIKIYFALVLYAYALHLRHGTYWMLPLSKSRRANAVHASTYQVVPNEGDEVALPDDEAGGSQARASS</sequence>
<dbReference type="Proteomes" id="UP001214415">
    <property type="component" value="Chromosome 5"/>
</dbReference>
<reference evidence="3" key="1">
    <citation type="submission" date="2023-03" db="EMBL/GenBank/DDBJ databases">
        <title>Mating type loci evolution in Malassezia.</title>
        <authorList>
            <person name="Coelho M.A."/>
        </authorList>
    </citation>
    <scope>NUCLEOTIDE SEQUENCE</scope>
    <source>
        <strain evidence="3">CBS 12830</strain>
    </source>
</reference>
<feature type="transmembrane region" description="Helical" evidence="2">
    <location>
        <begin position="186"/>
        <end position="209"/>
    </location>
</feature>
<proteinExistence type="predicted"/>
<dbReference type="Pfam" id="PF08552">
    <property type="entry name" value="Kei1"/>
    <property type="match status" value="1"/>
</dbReference>
<evidence type="ECO:0000256" key="2">
    <source>
        <dbReference type="SAM" id="Phobius"/>
    </source>
</evidence>